<dbReference type="GO" id="GO:0016747">
    <property type="term" value="F:acyltransferase activity, transferring groups other than amino-acyl groups"/>
    <property type="evidence" value="ECO:0007669"/>
    <property type="project" value="InterPro"/>
</dbReference>
<dbReference type="Pfam" id="PF00583">
    <property type="entry name" value="Acetyltransf_1"/>
    <property type="match status" value="1"/>
</dbReference>
<sequence>MKMVASEGEPREEDFKVLSEGLLAHHAKNGHPRKSEKYSIFLKSTNGKVLGGVIVTFLWNGMEVNSLWVDDSISRQGWGRKLMTAVEEEAVKRGCTIAYINTFSYQAPGFYEKLGYKLYGKLEDFPEGSAKNHFSKRLAK</sequence>
<protein>
    <recommendedName>
        <fullName evidence="1">N-acetyltransferase domain-containing protein</fullName>
    </recommendedName>
</protein>
<organism evidence="2 3">
    <name type="scientific">Candidatus Woesebacteria bacterium RIFCSPLOWO2_01_FULL_39_10</name>
    <dbReference type="NCBI Taxonomy" id="1802516"/>
    <lineage>
        <taxon>Bacteria</taxon>
        <taxon>Candidatus Woeseibacteriota</taxon>
    </lineage>
</organism>
<evidence type="ECO:0000313" key="3">
    <source>
        <dbReference type="Proteomes" id="UP000179018"/>
    </source>
</evidence>
<dbReference type="SUPFAM" id="SSF55729">
    <property type="entry name" value="Acyl-CoA N-acyltransferases (Nat)"/>
    <property type="match status" value="1"/>
</dbReference>
<dbReference type="PROSITE" id="PS51186">
    <property type="entry name" value="GNAT"/>
    <property type="match status" value="1"/>
</dbReference>
<dbReference type="Gene3D" id="3.40.630.30">
    <property type="match status" value="1"/>
</dbReference>
<evidence type="ECO:0000259" key="1">
    <source>
        <dbReference type="PROSITE" id="PS51186"/>
    </source>
</evidence>
<dbReference type="EMBL" id="MGHC01000020">
    <property type="protein sequence ID" value="OGM59575.1"/>
    <property type="molecule type" value="Genomic_DNA"/>
</dbReference>
<dbReference type="Proteomes" id="UP000179018">
    <property type="component" value="Unassembled WGS sequence"/>
</dbReference>
<dbReference type="AlphaFoldDB" id="A0A1F8B821"/>
<comment type="caution">
    <text evidence="2">The sequence shown here is derived from an EMBL/GenBank/DDBJ whole genome shotgun (WGS) entry which is preliminary data.</text>
</comment>
<dbReference type="STRING" id="1802516.A3A75_05885"/>
<proteinExistence type="predicted"/>
<dbReference type="InterPro" id="IPR016181">
    <property type="entry name" value="Acyl_CoA_acyltransferase"/>
</dbReference>
<accession>A0A1F8B821</accession>
<dbReference type="CDD" id="cd04301">
    <property type="entry name" value="NAT_SF"/>
    <property type="match status" value="1"/>
</dbReference>
<reference evidence="2 3" key="1">
    <citation type="journal article" date="2016" name="Nat. Commun.">
        <title>Thousands of microbial genomes shed light on interconnected biogeochemical processes in an aquifer system.</title>
        <authorList>
            <person name="Anantharaman K."/>
            <person name="Brown C.T."/>
            <person name="Hug L.A."/>
            <person name="Sharon I."/>
            <person name="Castelle C.J."/>
            <person name="Probst A.J."/>
            <person name="Thomas B.C."/>
            <person name="Singh A."/>
            <person name="Wilkins M.J."/>
            <person name="Karaoz U."/>
            <person name="Brodie E.L."/>
            <person name="Williams K.H."/>
            <person name="Hubbard S.S."/>
            <person name="Banfield J.F."/>
        </authorList>
    </citation>
    <scope>NUCLEOTIDE SEQUENCE [LARGE SCALE GENOMIC DNA]</scope>
</reference>
<dbReference type="InterPro" id="IPR000182">
    <property type="entry name" value="GNAT_dom"/>
</dbReference>
<gene>
    <name evidence="2" type="ORF">A3A75_05885</name>
</gene>
<evidence type="ECO:0000313" key="2">
    <source>
        <dbReference type="EMBL" id="OGM59575.1"/>
    </source>
</evidence>
<feature type="domain" description="N-acetyltransferase" evidence="1">
    <location>
        <begin position="1"/>
        <end position="140"/>
    </location>
</feature>
<name>A0A1F8B821_9BACT</name>